<dbReference type="PANTHER" id="PTHR37984">
    <property type="entry name" value="PROTEIN CBG26694"/>
    <property type="match status" value="1"/>
</dbReference>
<evidence type="ECO:0000313" key="2">
    <source>
        <dbReference type="RefSeq" id="XP_016468290.1"/>
    </source>
</evidence>
<evidence type="ECO:0000259" key="1">
    <source>
        <dbReference type="PROSITE" id="PS50994"/>
    </source>
</evidence>
<dbReference type="Pfam" id="PF00665">
    <property type="entry name" value="rve"/>
    <property type="match status" value="1"/>
</dbReference>
<dbReference type="Gene3D" id="3.30.420.10">
    <property type="entry name" value="Ribonuclease H-like superfamily/Ribonuclease H"/>
    <property type="match status" value="1"/>
</dbReference>
<protein>
    <submittedName>
        <fullName evidence="2">Uncharacterized protein K02A2.6-like</fullName>
    </submittedName>
</protein>
<dbReference type="STRING" id="4097.A0A1S3ZV40"/>
<dbReference type="GO" id="GO:0003676">
    <property type="term" value="F:nucleic acid binding"/>
    <property type="evidence" value="ECO:0007669"/>
    <property type="project" value="InterPro"/>
</dbReference>
<organism evidence="2">
    <name type="scientific">Nicotiana tabacum</name>
    <name type="common">Common tobacco</name>
    <dbReference type="NCBI Taxonomy" id="4097"/>
    <lineage>
        <taxon>Eukaryota</taxon>
        <taxon>Viridiplantae</taxon>
        <taxon>Streptophyta</taxon>
        <taxon>Embryophyta</taxon>
        <taxon>Tracheophyta</taxon>
        <taxon>Spermatophyta</taxon>
        <taxon>Magnoliopsida</taxon>
        <taxon>eudicotyledons</taxon>
        <taxon>Gunneridae</taxon>
        <taxon>Pentapetalae</taxon>
        <taxon>asterids</taxon>
        <taxon>lamiids</taxon>
        <taxon>Solanales</taxon>
        <taxon>Solanaceae</taxon>
        <taxon>Nicotianoideae</taxon>
        <taxon>Nicotianeae</taxon>
        <taxon>Nicotiana</taxon>
    </lineage>
</organism>
<dbReference type="AlphaFoldDB" id="A0A1S3ZV40"/>
<dbReference type="SUPFAM" id="SSF56672">
    <property type="entry name" value="DNA/RNA polymerases"/>
    <property type="match status" value="1"/>
</dbReference>
<dbReference type="InterPro" id="IPR043502">
    <property type="entry name" value="DNA/RNA_pol_sf"/>
</dbReference>
<dbReference type="InterPro" id="IPR001584">
    <property type="entry name" value="Integrase_cat-core"/>
</dbReference>
<dbReference type="GO" id="GO:0015074">
    <property type="term" value="P:DNA integration"/>
    <property type="evidence" value="ECO:0007669"/>
    <property type="project" value="InterPro"/>
</dbReference>
<accession>A0A1S3ZV40</accession>
<dbReference type="SMR" id="A0A1S3ZV40"/>
<dbReference type="RefSeq" id="XP_016468290.1">
    <property type="nucleotide sequence ID" value="XM_016612804.1"/>
</dbReference>
<reference evidence="2" key="1">
    <citation type="submission" date="2025-08" db="UniProtKB">
        <authorList>
            <consortium name="RefSeq"/>
        </authorList>
    </citation>
    <scope>IDENTIFICATION</scope>
</reference>
<dbReference type="Gene3D" id="3.30.70.270">
    <property type="match status" value="2"/>
</dbReference>
<dbReference type="OrthoDB" id="1194521at2759"/>
<dbReference type="PaxDb" id="4097-A0A1S3ZV40"/>
<name>A0A1S3ZV40_TOBAC</name>
<proteinExistence type="predicted"/>
<dbReference type="InterPro" id="IPR012337">
    <property type="entry name" value="RNaseH-like_sf"/>
</dbReference>
<gene>
    <name evidence="2" type="primary">LOC107790843</name>
</gene>
<dbReference type="FunFam" id="3.30.70.270:FF:000020">
    <property type="entry name" value="Transposon Tf2-6 polyprotein-like Protein"/>
    <property type="match status" value="1"/>
</dbReference>
<feature type="domain" description="Integrase catalytic" evidence="1">
    <location>
        <begin position="229"/>
        <end position="402"/>
    </location>
</feature>
<dbReference type="InterPro" id="IPR036397">
    <property type="entry name" value="RNaseH_sf"/>
</dbReference>
<sequence>MAIFTDMIEKFVEVVMDDFPVIGPSFDELLTNLSKILARCEEINLVLNWKKYHFMVQEGIVIWHKVSKDGLEVDKSKVEAINKLPPPISVEGVRSFLGHACFYRRFIKDFSTIFAPLCRLIEKDTPLNFDDACLKSYEELKKILVTEFDLEIRYRKGMKNQVADHFSHLETRAYVDEEGEIKESFPDEQFPTITVGATPWYADYVKFIVSGVTPPELSLNGAKERVHFRRQMPLKGILEVEIFDLWGIDFMGTFPYSNGHRYILVAVDYVSMWAEVVGLPIDDAKVVVNFVKNNIFTRFGTPRALISDRGTHFCNKLLGNLLAKYGVKHKITMVYHSQMSGQVEVSNREVKQMLVYGKACHLSVVLEHKAYWEIMKLNFDMDLAGKKRILQLNKLEEFQLHAYENTKLYKDVMTSTLCIMSLSQVKPFSCLIRG</sequence>
<dbReference type="KEGG" id="nta:107790843"/>
<dbReference type="SUPFAM" id="SSF53098">
    <property type="entry name" value="Ribonuclease H-like"/>
    <property type="match status" value="1"/>
</dbReference>
<dbReference type="PANTHER" id="PTHR37984:SF5">
    <property type="entry name" value="PROTEIN NYNRIN-LIKE"/>
    <property type="match status" value="1"/>
</dbReference>
<dbReference type="PROSITE" id="PS50994">
    <property type="entry name" value="INTEGRASE"/>
    <property type="match status" value="1"/>
</dbReference>
<dbReference type="InterPro" id="IPR050951">
    <property type="entry name" value="Retrovirus_Pol_polyprotein"/>
</dbReference>
<dbReference type="InterPro" id="IPR043128">
    <property type="entry name" value="Rev_trsase/Diguanyl_cyclase"/>
</dbReference>